<feature type="transmembrane region" description="Helical" evidence="1">
    <location>
        <begin position="12"/>
        <end position="39"/>
    </location>
</feature>
<dbReference type="EMBL" id="CP154795">
    <property type="protein sequence ID" value="XAN05811.1"/>
    <property type="molecule type" value="Genomic_DNA"/>
</dbReference>
<name>A0ABZ3FMA5_9ACTN</name>
<evidence type="ECO:0000256" key="1">
    <source>
        <dbReference type="SAM" id="Phobius"/>
    </source>
</evidence>
<keyword evidence="1" id="KW-0472">Membrane</keyword>
<keyword evidence="1" id="KW-1133">Transmembrane helix</keyword>
<proteinExistence type="predicted"/>
<dbReference type="Proteomes" id="UP001442841">
    <property type="component" value="Chromosome"/>
</dbReference>
<gene>
    <name evidence="2" type="ORF">AADG42_00310</name>
</gene>
<feature type="transmembrane region" description="Helical" evidence="1">
    <location>
        <begin position="106"/>
        <end position="126"/>
    </location>
</feature>
<accession>A0ABZ3FMA5</accession>
<evidence type="ECO:0000313" key="3">
    <source>
        <dbReference type="Proteomes" id="UP001442841"/>
    </source>
</evidence>
<sequence>MTPTLLGRLQTRWFLLVVIGVPWTLLLMVPVALGAGAAYLDLLVAGLRVLGLVGVLGTLWELAYHGLMQLRWEKDWPALFGLLTIINEGALLFGVTWLLGFPLDAVGWWHFVSTWLLMWVFVNGPMRVLAPRWRYRGGRLV</sequence>
<dbReference type="RefSeq" id="WP_425307244.1">
    <property type="nucleotide sequence ID" value="NZ_CP154795.1"/>
</dbReference>
<keyword evidence="1" id="KW-0812">Transmembrane</keyword>
<feature type="transmembrane region" description="Helical" evidence="1">
    <location>
        <begin position="76"/>
        <end position="100"/>
    </location>
</feature>
<reference evidence="2 3" key="1">
    <citation type="submission" date="2024-04" db="EMBL/GenBank/DDBJ databases">
        <title>Isolation of an actinomycete strain from pig manure.</title>
        <authorList>
            <person name="Gong T."/>
            <person name="Yu Z."/>
            <person name="An M."/>
            <person name="Wei C."/>
            <person name="Yang W."/>
            <person name="Liu L."/>
        </authorList>
    </citation>
    <scope>NUCLEOTIDE SEQUENCE [LARGE SCALE GENOMIC DNA]</scope>
    <source>
        <strain evidence="2 3">ZF39</strain>
    </source>
</reference>
<evidence type="ECO:0000313" key="2">
    <source>
        <dbReference type="EMBL" id="XAN05811.1"/>
    </source>
</evidence>
<feature type="transmembrane region" description="Helical" evidence="1">
    <location>
        <begin position="45"/>
        <end position="64"/>
    </location>
</feature>
<protein>
    <submittedName>
        <fullName evidence="2">Uncharacterized protein</fullName>
    </submittedName>
</protein>
<keyword evidence="3" id="KW-1185">Reference proteome</keyword>
<organism evidence="2 3">
    <name type="scientific">Ammonicoccus fulvus</name>
    <dbReference type="NCBI Taxonomy" id="3138240"/>
    <lineage>
        <taxon>Bacteria</taxon>
        <taxon>Bacillati</taxon>
        <taxon>Actinomycetota</taxon>
        <taxon>Actinomycetes</taxon>
        <taxon>Propionibacteriales</taxon>
        <taxon>Propionibacteriaceae</taxon>
        <taxon>Ammonicoccus</taxon>
    </lineage>
</organism>